<protein>
    <submittedName>
        <fullName evidence="2">Uncharacterized protein</fullName>
    </submittedName>
</protein>
<feature type="region of interest" description="Disordered" evidence="1">
    <location>
        <begin position="1"/>
        <end position="100"/>
    </location>
</feature>
<feature type="compositionally biased region" description="Basic and acidic residues" evidence="1">
    <location>
        <begin position="146"/>
        <end position="157"/>
    </location>
</feature>
<reference evidence="3" key="1">
    <citation type="submission" date="2022-10" db="EMBL/GenBank/DDBJ databases">
        <title>Genome assembly of Pristionchus species.</title>
        <authorList>
            <person name="Yoshida K."/>
            <person name="Sommer R.J."/>
        </authorList>
    </citation>
    <scope>NUCLEOTIDE SEQUENCE [LARGE SCALE GENOMIC DNA]</scope>
    <source>
        <strain evidence="3">RS5460</strain>
    </source>
</reference>
<comment type="caution">
    <text evidence="2">The sequence shown here is derived from an EMBL/GenBank/DDBJ whole genome shotgun (WGS) entry which is preliminary data.</text>
</comment>
<proteinExistence type="predicted"/>
<evidence type="ECO:0000256" key="1">
    <source>
        <dbReference type="SAM" id="MobiDB-lite"/>
    </source>
</evidence>
<organism evidence="2 3">
    <name type="scientific">Pristionchus mayeri</name>
    <dbReference type="NCBI Taxonomy" id="1317129"/>
    <lineage>
        <taxon>Eukaryota</taxon>
        <taxon>Metazoa</taxon>
        <taxon>Ecdysozoa</taxon>
        <taxon>Nematoda</taxon>
        <taxon>Chromadorea</taxon>
        <taxon>Rhabditida</taxon>
        <taxon>Rhabditina</taxon>
        <taxon>Diplogasteromorpha</taxon>
        <taxon>Diplogasteroidea</taxon>
        <taxon>Neodiplogasteridae</taxon>
        <taxon>Pristionchus</taxon>
    </lineage>
</organism>
<dbReference type="EMBL" id="BTRK01000003">
    <property type="protein sequence ID" value="GMR44563.1"/>
    <property type="molecule type" value="Genomic_DNA"/>
</dbReference>
<sequence length="234" mass="26090">QNEREGDSTSQAEEAEDGGLRGEEEVPGRRHRGRQSGGSQGGQRLRDPLVGEARDVPNEEQEGPRGLPTRYPPPVPAQPARLPAEPSWPSPGVRAHGGERAHRDLAAVQTSPHLRPILRTHGPVAVQTRDPIGRQLAETTQGDQEPGERPSAHRLQEAAHLIRRRETHRLLEDRRPGGGGSHRHRHRRHREGKDRDGLHGRGDQDLQLPAVCRAHLRQDHFRTRGGLGRSLNYR</sequence>
<feature type="compositionally biased region" description="Basic and acidic residues" evidence="1">
    <location>
        <begin position="191"/>
        <end position="204"/>
    </location>
</feature>
<accession>A0AAN5HX57</accession>
<feature type="compositionally biased region" description="Basic and acidic residues" evidence="1">
    <location>
        <begin position="44"/>
        <end position="57"/>
    </location>
</feature>
<gene>
    <name evidence="2" type="ORF">PMAYCL1PPCAC_14758</name>
</gene>
<keyword evidence="3" id="KW-1185">Reference proteome</keyword>
<feature type="compositionally biased region" description="Basic residues" evidence="1">
    <location>
        <begin position="181"/>
        <end position="190"/>
    </location>
</feature>
<name>A0AAN5HX57_9BILA</name>
<dbReference type="AlphaFoldDB" id="A0AAN5HX57"/>
<evidence type="ECO:0000313" key="3">
    <source>
        <dbReference type="Proteomes" id="UP001328107"/>
    </source>
</evidence>
<feature type="non-terminal residue" evidence="2">
    <location>
        <position position="1"/>
    </location>
</feature>
<feature type="region of interest" description="Disordered" evidence="1">
    <location>
        <begin position="127"/>
        <end position="204"/>
    </location>
</feature>
<feature type="compositionally biased region" description="Basic and acidic residues" evidence="1">
    <location>
        <begin position="18"/>
        <end position="28"/>
    </location>
</feature>
<dbReference type="Proteomes" id="UP001328107">
    <property type="component" value="Unassembled WGS sequence"/>
</dbReference>
<evidence type="ECO:0000313" key="2">
    <source>
        <dbReference type="EMBL" id="GMR44563.1"/>
    </source>
</evidence>